<reference evidence="2 3" key="1">
    <citation type="submission" date="2018-12" db="EMBL/GenBank/DDBJ databases">
        <authorList>
            <person name="Kim S.-J."/>
            <person name="Jung G.-Y."/>
        </authorList>
    </citation>
    <scope>NUCLEOTIDE SEQUENCE [LARGE SCALE GENOMIC DNA]</scope>
    <source>
        <strain evidence="2 3">03SU3-P</strain>
    </source>
</reference>
<gene>
    <name evidence="2" type="ORF">D7D48_06970</name>
</gene>
<dbReference type="RefSeq" id="WP_125230583.1">
    <property type="nucleotide sequence ID" value="NZ_RWJI01000001.1"/>
</dbReference>
<dbReference type="EMBL" id="RWJI01000001">
    <property type="protein sequence ID" value="RRQ52569.1"/>
    <property type="molecule type" value="Genomic_DNA"/>
</dbReference>
<dbReference type="OrthoDB" id="7629150at2"/>
<accession>A0A3R8RU02</accession>
<comment type="caution">
    <text evidence="2">The sequence shown here is derived from an EMBL/GenBank/DDBJ whole genome shotgun (WGS) entry which is preliminary data.</text>
</comment>
<name>A0A3R8RU02_9SPHN</name>
<evidence type="ECO:0000256" key="1">
    <source>
        <dbReference type="SAM" id="SignalP"/>
    </source>
</evidence>
<dbReference type="Proteomes" id="UP000268553">
    <property type="component" value="Unassembled WGS sequence"/>
</dbReference>
<evidence type="ECO:0008006" key="4">
    <source>
        <dbReference type="Google" id="ProtNLM"/>
    </source>
</evidence>
<protein>
    <recommendedName>
        <fullName evidence="4">DUF1579 domain-containing protein</fullName>
    </recommendedName>
</protein>
<feature type="chain" id="PRO_5018537458" description="DUF1579 domain-containing protein" evidence="1">
    <location>
        <begin position="21"/>
        <end position="185"/>
    </location>
</feature>
<keyword evidence="3" id="KW-1185">Reference proteome</keyword>
<keyword evidence="1" id="KW-0732">Signal</keyword>
<evidence type="ECO:0000313" key="2">
    <source>
        <dbReference type="EMBL" id="RRQ52569.1"/>
    </source>
</evidence>
<dbReference type="AlphaFoldDB" id="A0A3R8RU02"/>
<feature type="signal peptide" evidence="1">
    <location>
        <begin position="1"/>
        <end position="20"/>
    </location>
</feature>
<organism evidence="2 3">
    <name type="scientific">Sphingorhabdus wooponensis</name>
    <dbReference type="NCBI Taxonomy" id="940136"/>
    <lineage>
        <taxon>Bacteria</taxon>
        <taxon>Pseudomonadati</taxon>
        <taxon>Pseudomonadota</taxon>
        <taxon>Alphaproteobacteria</taxon>
        <taxon>Sphingomonadales</taxon>
        <taxon>Sphingomonadaceae</taxon>
        <taxon>Sphingorhabdus</taxon>
    </lineage>
</organism>
<proteinExistence type="predicted"/>
<sequence>MRHFASLLLCIIATPAFAQAALVDVAAARASTAGSWEGNLEYLDYSANKWFGIPVTTVVEDQGDGVTMIRKSDFDDGPKVGNIRITSVELFDPMAGTITTGTFRKARPVEVFTYTVRMDGAATDATHWTMVEEALGKDDNRPAILRLTTTRDGNKIETVKQVDFQDDNMSEWITRNRTRLTRVGG</sequence>
<evidence type="ECO:0000313" key="3">
    <source>
        <dbReference type="Proteomes" id="UP000268553"/>
    </source>
</evidence>